<dbReference type="EMBL" id="CP088282">
    <property type="protein sequence ID" value="UGY02212.1"/>
    <property type="molecule type" value="Genomic_DNA"/>
</dbReference>
<sequence>MGTLRFANSAGAGDAIITTNASGRTLFTDTSSDGTAQLVTNAGGTVDISGLTSSGLSVGSIAGAGNYVFGAKNLTGEAPDTAGRHAGYVQQVLETTMAADASGPGQGPGAQERASLLADARAALTWVYANDVGADLRVPLAGACARLFVELNLLNEGRIWCSRALAALDDRNSGTAWELELQSTLGHAFMFTERNS</sequence>
<protein>
    <submittedName>
        <fullName evidence="1">Uncharacterized protein</fullName>
    </submittedName>
</protein>
<organism evidence="1 2">
    <name type="scientific">Bradyrhizobium quebecense</name>
    <dbReference type="NCBI Taxonomy" id="2748629"/>
    <lineage>
        <taxon>Bacteria</taxon>
        <taxon>Pseudomonadati</taxon>
        <taxon>Pseudomonadota</taxon>
        <taxon>Alphaproteobacteria</taxon>
        <taxon>Hyphomicrobiales</taxon>
        <taxon>Nitrobacteraceae</taxon>
        <taxon>Bradyrhizobium</taxon>
    </lineage>
</organism>
<accession>A0ACD3V710</accession>
<reference evidence="1 2" key="1">
    <citation type="journal article" date="2021" name="Int. J. Syst. Evol. Microbiol.">
        <title>Bradyrhizobium septentrionale sp. nov. (sv. septentrionale) and Bradyrhizobium quebecense sp. nov. (sv. septentrionale) associated with legumes native to Canada possess rearranged symbiosis genes and numerous insertion sequences.</title>
        <authorList>
            <person name="Bromfield E.S.P."/>
            <person name="Cloutier S."/>
        </authorList>
    </citation>
    <scope>NUCLEOTIDE SEQUENCE [LARGE SCALE GENOMIC DNA]</scope>
    <source>
        <strain evidence="1 2">12S5</strain>
    </source>
</reference>
<name>A0ACD3V710_9BRAD</name>
<proteinExistence type="predicted"/>
<evidence type="ECO:0000313" key="2">
    <source>
        <dbReference type="Proteomes" id="UP000692816"/>
    </source>
</evidence>
<dbReference type="Proteomes" id="UP000692816">
    <property type="component" value="Chromosome"/>
</dbReference>
<gene>
    <name evidence="1" type="ORF">J4P68_0034760</name>
</gene>
<evidence type="ECO:0000313" key="1">
    <source>
        <dbReference type="EMBL" id="UGY02212.1"/>
    </source>
</evidence>
<keyword evidence="2" id="KW-1185">Reference proteome</keyword>